<evidence type="ECO:0000256" key="1">
    <source>
        <dbReference type="SAM" id="MobiDB-lite"/>
    </source>
</evidence>
<sequence length="247" mass="27729">MDVILSKCDAREQLLITGLSRNLREKPVRALILNALEMSRTWPAMTSRELQWTIIVRHVDLEPVDVKWRLEDRRSGDIVAVRADCRLPALMSFDPGMPPHCRTLEEFWTQTLTARKKAIDLDKIDEQALAPPRLSDPELELEALFGPLDAPAAEFEPLLFAHEQLDQPAEVDVLFQDVLPDMQPLDGPETDVEPQPHDGDLSAHEQLMTPMRPKLQGSVCSAMTIHSESTRRTSTGKGNMNGAVRIA</sequence>
<dbReference type="EMBL" id="CAXHTA020000016">
    <property type="protein sequence ID" value="CAL5226254.1"/>
    <property type="molecule type" value="Genomic_DNA"/>
</dbReference>
<reference evidence="2 3" key="1">
    <citation type="submission" date="2024-06" db="EMBL/GenBank/DDBJ databases">
        <authorList>
            <person name="Kraege A."/>
            <person name="Thomma B."/>
        </authorList>
    </citation>
    <scope>NUCLEOTIDE SEQUENCE [LARGE SCALE GENOMIC DNA]</scope>
</reference>
<accession>A0ABP1G6T3</accession>
<comment type="caution">
    <text evidence="2">The sequence shown here is derived from an EMBL/GenBank/DDBJ whole genome shotgun (WGS) entry which is preliminary data.</text>
</comment>
<organism evidence="2 3">
    <name type="scientific">Coccomyxa viridis</name>
    <dbReference type="NCBI Taxonomy" id="1274662"/>
    <lineage>
        <taxon>Eukaryota</taxon>
        <taxon>Viridiplantae</taxon>
        <taxon>Chlorophyta</taxon>
        <taxon>core chlorophytes</taxon>
        <taxon>Trebouxiophyceae</taxon>
        <taxon>Trebouxiophyceae incertae sedis</taxon>
        <taxon>Coccomyxaceae</taxon>
        <taxon>Coccomyxa</taxon>
    </lineage>
</organism>
<proteinExistence type="predicted"/>
<gene>
    <name evidence="2" type="primary">g9099</name>
    <name evidence="2" type="ORF">VP750_LOCUS8160</name>
</gene>
<keyword evidence="3" id="KW-1185">Reference proteome</keyword>
<dbReference type="Proteomes" id="UP001497392">
    <property type="component" value="Unassembled WGS sequence"/>
</dbReference>
<evidence type="ECO:0000313" key="3">
    <source>
        <dbReference type="Proteomes" id="UP001497392"/>
    </source>
</evidence>
<feature type="region of interest" description="Disordered" evidence="1">
    <location>
        <begin position="226"/>
        <end position="247"/>
    </location>
</feature>
<protein>
    <submittedName>
        <fullName evidence="2">G9099 protein</fullName>
    </submittedName>
</protein>
<feature type="compositionally biased region" description="Polar residues" evidence="1">
    <location>
        <begin position="226"/>
        <end position="238"/>
    </location>
</feature>
<name>A0ABP1G6T3_9CHLO</name>
<evidence type="ECO:0000313" key="2">
    <source>
        <dbReference type="EMBL" id="CAL5226254.1"/>
    </source>
</evidence>